<proteinExistence type="predicted"/>
<dbReference type="EMBL" id="JBHMEP010000006">
    <property type="protein sequence ID" value="MFB9136722.1"/>
    <property type="molecule type" value="Genomic_DNA"/>
</dbReference>
<accession>A0ABV5HSL9</accession>
<protein>
    <recommendedName>
        <fullName evidence="3">50S ribosomal protein L25</fullName>
    </recommendedName>
</protein>
<evidence type="ECO:0000313" key="1">
    <source>
        <dbReference type="EMBL" id="MFB9136722.1"/>
    </source>
</evidence>
<reference evidence="1 2" key="1">
    <citation type="submission" date="2024-09" db="EMBL/GenBank/DDBJ databases">
        <authorList>
            <person name="Sun Q."/>
            <person name="Mori K."/>
        </authorList>
    </citation>
    <scope>NUCLEOTIDE SEQUENCE [LARGE SCALE GENOMIC DNA]</scope>
    <source>
        <strain evidence="1 2">CECT 8064</strain>
    </source>
</reference>
<dbReference type="Proteomes" id="UP001589645">
    <property type="component" value="Unassembled WGS sequence"/>
</dbReference>
<sequence length="60" mass="6346">MDKVKLKITRGTVIGKDIHAVADEVVEVDVDTATNLRQAGAAILADKDAKVGKSAKQQSK</sequence>
<keyword evidence="2" id="KW-1185">Reference proteome</keyword>
<comment type="caution">
    <text evidence="1">The sequence shown here is derived from an EMBL/GenBank/DDBJ whole genome shotgun (WGS) entry which is preliminary data.</text>
</comment>
<name>A0ABV5HSL9_9VIBR</name>
<gene>
    <name evidence="1" type="ORF">ACFFUV_17275</name>
</gene>
<evidence type="ECO:0000313" key="2">
    <source>
        <dbReference type="Proteomes" id="UP001589645"/>
    </source>
</evidence>
<dbReference type="RefSeq" id="WP_390195116.1">
    <property type="nucleotide sequence ID" value="NZ_JBHMEP010000006.1"/>
</dbReference>
<organism evidence="1 2">
    <name type="scientific">Vibrio olivae</name>
    <dbReference type="NCBI Taxonomy" id="1243002"/>
    <lineage>
        <taxon>Bacteria</taxon>
        <taxon>Pseudomonadati</taxon>
        <taxon>Pseudomonadota</taxon>
        <taxon>Gammaproteobacteria</taxon>
        <taxon>Vibrionales</taxon>
        <taxon>Vibrionaceae</taxon>
        <taxon>Vibrio</taxon>
    </lineage>
</organism>
<evidence type="ECO:0008006" key="3">
    <source>
        <dbReference type="Google" id="ProtNLM"/>
    </source>
</evidence>